<feature type="transmembrane region" description="Helical" evidence="1">
    <location>
        <begin position="21"/>
        <end position="46"/>
    </location>
</feature>
<keyword evidence="1" id="KW-1133">Transmembrane helix</keyword>
<evidence type="ECO:0000259" key="2">
    <source>
        <dbReference type="SMART" id="SM00014"/>
    </source>
</evidence>
<protein>
    <submittedName>
        <fullName evidence="3">Phosphatase PAP2 family protein</fullName>
    </submittedName>
</protein>
<dbReference type="RefSeq" id="WP_330958171.1">
    <property type="nucleotide sequence ID" value="NZ_JAZGJQ010000004.1"/>
</dbReference>
<reference evidence="3 4" key="1">
    <citation type="submission" date="2024-01" db="EMBL/GenBank/DDBJ databases">
        <title>Description of Olsenella sp. nov., isolated from pig feces.</title>
        <authorList>
            <person name="Chang Y.-H."/>
        </authorList>
    </citation>
    <scope>NUCLEOTIDE SEQUENCE [LARGE SCALE GENOMIC DNA]</scope>
    <source>
        <strain evidence="3 4">YH-ols2223</strain>
    </source>
</reference>
<dbReference type="Gene3D" id="1.20.144.10">
    <property type="entry name" value="Phosphatidic acid phosphatase type 2/haloperoxidase"/>
    <property type="match status" value="1"/>
</dbReference>
<dbReference type="EMBL" id="JAZGJQ010000004">
    <property type="protein sequence ID" value="MEE6147406.1"/>
    <property type="molecule type" value="Genomic_DNA"/>
</dbReference>
<comment type="caution">
    <text evidence="3">The sequence shown here is derived from an EMBL/GenBank/DDBJ whole genome shotgun (WGS) entry which is preliminary data.</text>
</comment>
<sequence>MTAGDYARWTAPLRARPRARAALFCANRALTLLGYALYPLLLVLAWLWARPLLWRALVVAPVAFVAFSLLRARIDAPRPYEALDIDPLLARKGGGVSFPSRHAFSLSLIGMCWLPLCAPVGWAIVAAAALLGVVRVLGGIHWPRDVAWGLALGVACGLLVCL</sequence>
<dbReference type="SMART" id="SM00014">
    <property type="entry name" value="acidPPc"/>
    <property type="match status" value="1"/>
</dbReference>
<dbReference type="Proteomes" id="UP001332931">
    <property type="component" value="Unassembled WGS sequence"/>
</dbReference>
<keyword evidence="1" id="KW-0812">Transmembrane</keyword>
<dbReference type="Pfam" id="PF01569">
    <property type="entry name" value="PAP2"/>
    <property type="match status" value="1"/>
</dbReference>
<keyword evidence="1" id="KW-0472">Membrane</keyword>
<dbReference type="SUPFAM" id="SSF48317">
    <property type="entry name" value="Acid phosphatase/Vanadium-dependent haloperoxidase"/>
    <property type="match status" value="1"/>
</dbReference>
<dbReference type="InterPro" id="IPR000326">
    <property type="entry name" value="PAP2/HPO"/>
</dbReference>
<dbReference type="InterPro" id="IPR036938">
    <property type="entry name" value="PAP2/HPO_sf"/>
</dbReference>
<feature type="transmembrane region" description="Helical" evidence="1">
    <location>
        <begin position="52"/>
        <end position="70"/>
    </location>
</feature>
<keyword evidence="4" id="KW-1185">Reference proteome</keyword>
<proteinExistence type="predicted"/>
<evidence type="ECO:0000313" key="4">
    <source>
        <dbReference type="Proteomes" id="UP001332931"/>
    </source>
</evidence>
<feature type="transmembrane region" description="Helical" evidence="1">
    <location>
        <begin position="146"/>
        <end position="161"/>
    </location>
</feature>
<organism evidence="3 4">
    <name type="scientific">Olsenella absiana</name>
    <dbReference type="NCBI Taxonomy" id="3115222"/>
    <lineage>
        <taxon>Bacteria</taxon>
        <taxon>Bacillati</taxon>
        <taxon>Actinomycetota</taxon>
        <taxon>Coriobacteriia</taxon>
        <taxon>Coriobacteriales</taxon>
        <taxon>Atopobiaceae</taxon>
        <taxon>Olsenella</taxon>
    </lineage>
</organism>
<gene>
    <name evidence="3" type="ORF">VXJ25_05295</name>
</gene>
<accession>A0ABU7R9Y9</accession>
<feature type="domain" description="Phosphatidic acid phosphatase type 2/haloperoxidase" evidence="2">
    <location>
        <begin position="59"/>
        <end position="161"/>
    </location>
</feature>
<evidence type="ECO:0000256" key="1">
    <source>
        <dbReference type="SAM" id="Phobius"/>
    </source>
</evidence>
<name>A0ABU7R9Y9_9ACTN</name>
<feature type="transmembrane region" description="Helical" evidence="1">
    <location>
        <begin position="108"/>
        <end position="134"/>
    </location>
</feature>
<dbReference type="CDD" id="cd01610">
    <property type="entry name" value="PAP2_like"/>
    <property type="match status" value="1"/>
</dbReference>
<evidence type="ECO:0000313" key="3">
    <source>
        <dbReference type="EMBL" id="MEE6147406.1"/>
    </source>
</evidence>